<feature type="compositionally biased region" description="Low complexity" evidence="1">
    <location>
        <begin position="28"/>
        <end position="46"/>
    </location>
</feature>
<dbReference type="GeneID" id="117660964"/>
<name>A0ABM3ZAV8_PANGU</name>
<organism evidence="2 3">
    <name type="scientific">Pantherophis guttatus</name>
    <name type="common">Corn snake</name>
    <name type="synonym">Elaphe guttata</name>
    <dbReference type="NCBI Taxonomy" id="94885"/>
    <lineage>
        <taxon>Eukaryota</taxon>
        <taxon>Metazoa</taxon>
        <taxon>Chordata</taxon>
        <taxon>Craniata</taxon>
        <taxon>Vertebrata</taxon>
        <taxon>Euteleostomi</taxon>
        <taxon>Lepidosauria</taxon>
        <taxon>Squamata</taxon>
        <taxon>Bifurcata</taxon>
        <taxon>Unidentata</taxon>
        <taxon>Episquamata</taxon>
        <taxon>Toxicofera</taxon>
        <taxon>Serpentes</taxon>
        <taxon>Colubroidea</taxon>
        <taxon>Colubridae</taxon>
        <taxon>Colubrinae</taxon>
        <taxon>Pantherophis</taxon>
    </lineage>
</organism>
<accession>A0ABM3ZAV8</accession>
<evidence type="ECO:0000313" key="3">
    <source>
        <dbReference type="RefSeq" id="XP_060545504.1"/>
    </source>
</evidence>
<reference evidence="3" key="1">
    <citation type="submission" date="2025-08" db="UniProtKB">
        <authorList>
            <consortium name="RefSeq"/>
        </authorList>
    </citation>
    <scope>IDENTIFICATION</scope>
    <source>
        <tissue evidence="3">Blood</tissue>
    </source>
</reference>
<dbReference type="Proteomes" id="UP001652622">
    <property type="component" value="Unplaced"/>
</dbReference>
<evidence type="ECO:0000313" key="2">
    <source>
        <dbReference type="Proteomes" id="UP001652622"/>
    </source>
</evidence>
<gene>
    <name evidence="3" type="primary">LOC117660964</name>
</gene>
<evidence type="ECO:0000256" key="1">
    <source>
        <dbReference type="SAM" id="MobiDB-lite"/>
    </source>
</evidence>
<protein>
    <submittedName>
        <fullName evidence="3">Uncharacterized protein LOC117660964 isoform X2</fullName>
    </submittedName>
</protein>
<keyword evidence="2" id="KW-1185">Reference proteome</keyword>
<dbReference type="RefSeq" id="XP_060545504.1">
    <property type="nucleotide sequence ID" value="XM_060689521.1"/>
</dbReference>
<sequence>MGAIRGGSFPLSACPDSDGGGATGRPLGPSWGPAGAAGSEAAFPAGAEKRRRWGDPQLRNAAHAEGLSLQQPEEGRGAGGLQPGRLAKEPLSVRPSPSRVALSSVGARGPLWLLEARARFPLLQETLDARVAATDRCLQPSAETYLLAKYLMELLWTTRWCITILRRLQLRRSAS</sequence>
<proteinExistence type="predicted"/>
<feature type="region of interest" description="Disordered" evidence="1">
    <location>
        <begin position="1"/>
        <end position="92"/>
    </location>
</feature>